<dbReference type="InterPro" id="IPR019999">
    <property type="entry name" value="Anth_synth_I-like"/>
</dbReference>
<evidence type="ECO:0000313" key="7">
    <source>
        <dbReference type="Proteomes" id="UP001649230"/>
    </source>
</evidence>
<dbReference type="SUPFAM" id="SSF56322">
    <property type="entry name" value="ADC synthase"/>
    <property type="match status" value="1"/>
</dbReference>
<dbReference type="InterPro" id="IPR005801">
    <property type="entry name" value="ADC_synthase"/>
</dbReference>
<dbReference type="InterPro" id="IPR015890">
    <property type="entry name" value="Chorismate_C"/>
</dbReference>
<dbReference type="Pfam" id="PF00117">
    <property type="entry name" value="GATase"/>
    <property type="match status" value="1"/>
</dbReference>
<dbReference type="PANTHER" id="PTHR11236">
    <property type="entry name" value="AMINOBENZOATE/ANTHRANILATE SYNTHASE"/>
    <property type="match status" value="1"/>
</dbReference>
<evidence type="ECO:0000259" key="5">
    <source>
        <dbReference type="Pfam" id="PF04715"/>
    </source>
</evidence>
<dbReference type="Gene3D" id="3.60.120.10">
    <property type="entry name" value="Anthranilate synthase"/>
    <property type="match status" value="1"/>
</dbReference>
<evidence type="ECO:0000313" key="6">
    <source>
        <dbReference type="EMBL" id="UJF31480.1"/>
    </source>
</evidence>
<keyword evidence="1" id="KW-0315">Glutamine amidotransferase</keyword>
<dbReference type="Proteomes" id="UP001649230">
    <property type="component" value="Chromosome"/>
</dbReference>
<keyword evidence="2" id="KW-0028">Amino-acid biosynthesis</keyword>
<evidence type="ECO:0000256" key="2">
    <source>
        <dbReference type="PIRNR" id="PIRNR036934"/>
    </source>
</evidence>
<reference evidence="6 7" key="1">
    <citation type="journal article" date="2024" name="Int. J. Syst. Evol. Microbiol.">
        <title>Paenibacillus hexagrammi sp. nov., a novel bacterium isolated from the gut content of Hexagrammos agrammus.</title>
        <authorList>
            <person name="Jung H.K."/>
            <person name="Kim D.G."/>
            <person name="Zin H."/>
            <person name="Park J."/>
            <person name="Jung H."/>
            <person name="Kim Y.O."/>
            <person name="Kong H.J."/>
            <person name="Kim J.W."/>
            <person name="Kim Y.S."/>
        </authorList>
    </citation>
    <scope>NUCLEOTIDE SEQUENCE [LARGE SCALE GENOMIC DNA]</scope>
    <source>
        <strain evidence="6 7">YPD9-1</strain>
    </source>
</reference>
<protein>
    <recommendedName>
        <fullName evidence="2">Anthranilate synthase</fullName>
        <ecNumber evidence="2">4.1.3.27</ecNumber>
    </recommendedName>
</protein>
<feature type="domain" description="Anthranilate synthase component I N-terminal" evidence="5">
    <location>
        <begin position="47"/>
        <end position="204"/>
    </location>
</feature>
<dbReference type="InterPro" id="IPR029062">
    <property type="entry name" value="Class_I_gatase-like"/>
</dbReference>
<name>A0ABY3SEI3_9BACL</name>
<dbReference type="PROSITE" id="PS51273">
    <property type="entry name" value="GATASE_TYPE_1"/>
    <property type="match status" value="1"/>
</dbReference>
<keyword evidence="7" id="KW-1185">Reference proteome</keyword>
<dbReference type="PRINTS" id="PR00097">
    <property type="entry name" value="ANTSNTHASEII"/>
</dbReference>
<dbReference type="InterPro" id="IPR017926">
    <property type="entry name" value="GATASE"/>
</dbReference>
<dbReference type="PIRSF" id="PIRSF036934">
    <property type="entry name" value="TrpE-G"/>
    <property type="match status" value="1"/>
</dbReference>
<feature type="domain" description="Chorismate-utilising enzyme C-terminal" evidence="4">
    <location>
        <begin position="248"/>
        <end position="499"/>
    </location>
</feature>
<dbReference type="Pfam" id="PF04715">
    <property type="entry name" value="Anth_synt_I_N"/>
    <property type="match status" value="1"/>
</dbReference>
<accession>A0ABY3SEI3</accession>
<sequence length="724" mass="81215">MKSPFMSIQQPQIHYYSPSEGMTIKRRIEFLNVDEATQPILKAIDTNKGALFTSRYEYPGRYSRWDIGFINPPIEIRSSGKVFTVTALNERGSILLQYLERSLSVMKDADVTRDGDIITGRIIAGGSVVYEEQRTQQTSLFSVMRVIKESFYSEEDSHLGLYGAFAYDLIFQFEPIELKHARNGEQPDMVLYLPDELTVVDHQMTCAYRIAYDFVFDGQTTESLPCTGQPTVRNISDETAIQPFREGMYAKLVDEAIKAFKVGDLFEVVPSHTLQERCTEAASDIFLKLTEINPSPYCFIVNLGNEYLVGTSPEMYVRVEGNRVETCPISGTIKRGASAIEDSEQIRTLLNSTKDEAELTMCTDVDRNDKSRICIPGSVEVIGRRQLEIYSHLIHTVDHVEGTMDPQFDSLDAFMTHMWAVTITGAPKRAAVTWIENHEDSPRKWYGGAVGYYAFNGNLNTGLTLRTIRIQDSIAEIRVGATLLYDSIPEEEEQETLVKAAALIDVIRGKRKALSRTLESVEQVGRGKKILLVDHEDSFVHTLASYFRQCGAQVHTLRSPIAREMLASGERFDMVVLSPGPGKPEQFRLDQTIELCLRHEMPIFGVCLGLQGIVEYFGGCLGVLGYPQHGKPANVRVVHDSLLWKELPGSFQVGRYHSLYVSEMPDCLHVTAETEADRVVMAIEHKELPITAVQFHPESILTFDKGAGMTMISNVLAQLSAVPQ</sequence>
<dbReference type="GO" id="GO:0004049">
    <property type="term" value="F:anthranilate synthase activity"/>
    <property type="evidence" value="ECO:0007669"/>
    <property type="project" value="UniProtKB-EC"/>
</dbReference>
<dbReference type="Gene3D" id="3.40.50.880">
    <property type="match status" value="1"/>
</dbReference>
<dbReference type="InterPro" id="IPR006221">
    <property type="entry name" value="TrpG/PapA_dom"/>
</dbReference>
<dbReference type="EMBL" id="CP090978">
    <property type="protein sequence ID" value="UJF31480.1"/>
    <property type="molecule type" value="Genomic_DNA"/>
</dbReference>
<organism evidence="6 7">
    <name type="scientific">Paenibacillus hexagrammi</name>
    <dbReference type="NCBI Taxonomy" id="2908839"/>
    <lineage>
        <taxon>Bacteria</taxon>
        <taxon>Bacillati</taxon>
        <taxon>Bacillota</taxon>
        <taxon>Bacilli</taxon>
        <taxon>Bacillales</taxon>
        <taxon>Paenibacillaceae</taxon>
        <taxon>Paenibacillus</taxon>
    </lineage>
</organism>
<dbReference type="NCBIfam" id="NF010081">
    <property type="entry name" value="PRK13566.1"/>
    <property type="match status" value="1"/>
</dbReference>
<dbReference type="NCBIfam" id="TIGR01815">
    <property type="entry name" value="TrpE-clade3"/>
    <property type="match status" value="1"/>
</dbReference>
<evidence type="ECO:0000259" key="4">
    <source>
        <dbReference type="Pfam" id="PF00425"/>
    </source>
</evidence>
<dbReference type="PANTHER" id="PTHR11236:SF9">
    <property type="entry name" value="ANTHRANILATE SYNTHASE COMPONENT 1"/>
    <property type="match status" value="1"/>
</dbReference>
<keyword evidence="2" id="KW-0057">Aromatic amino acid biosynthesis</keyword>
<dbReference type="CDD" id="cd01743">
    <property type="entry name" value="GATase1_Anthranilate_Synthase"/>
    <property type="match status" value="1"/>
</dbReference>
<dbReference type="RefSeq" id="WP_235117826.1">
    <property type="nucleotide sequence ID" value="NZ_CP090978.1"/>
</dbReference>
<dbReference type="PRINTS" id="PR00096">
    <property type="entry name" value="GATASE"/>
</dbReference>
<dbReference type="SUPFAM" id="SSF52317">
    <property type="entry name" value="Class I glutamine amidotransferase-like"/>
    <property type="match status" value="1"/>
</dbReference>
<evidence type="ECO:0000259" key="3">
    <source>
        <dbReference type="Pfam" id="PF00117"/>
    </source>
</evidence>
<dbReference type="InterPro" id="IPR006805">
    <property type="entry name" value="Anth_synth_I_N"/>
</dbReference>
<comment type="pathway">
    <text evidence="2">Amino-acid biosynthesis; L-tryptophan biosynthesis; L-tryptophan from chorismate: step 1/5.</text>
</comment>
<comment type="catalytic activity">
    <reaction evidence="2">
        <text>chorismate + L-glutamine = anthranilate + pyruvate + L-glutamate + H(+)</text>
        <dbReference type="Rhea" id="RHEA:21732"/>
        <dbReference type="ChEBI" id="CHEBI:15361"/>
        <dbReference type="ChEBI" id="CHEBI:15378"/>
        <dbReference type="ChEBI" id="CHEBI:16567"/>
        <dbReference type="ChEBI" id="CHEBI:29748"/>
        <dbReference type="ChEBI" id="CHEBI:29985"/>
        <dbReference type="ChEBI" id="CHEBI:58359"/>
        <dbReference type="EC" id="4.1.3.27"/>
    </reaction>
</comment>
<dbReference type="EC" id="4.1.3.27" evidence="2"/>
<keyword evidence="2 6" id="KW-0456">Lyase</keyword>
<dbReference type="InterPro" id="IPR010112">
    <property type="entry name" value="TrpE-G_bact"/>
</dbReference>
<proteinExistence type="predicted"/>
<feature type="domain" description="Glutamine amidotransferase" evidence="3">
    <location>
        <begin position="531"/>
        <end position="703"/>
    </location>
</feature>
<gene>
    <name evidence="6" type="ORF">L0M14_16820</name>
</gene>
<evidence type="ECO:0000256" key="1">
    <source>
        <dbReference type="ARBA" id="ARBA00022962"/>
    </source>
</evidence>
<dbReference type="Pfam" id="PF00425">
    <property type="entry name" value="Chorismate_bind"/>
    <property type="match status" value="1"/>
</dbReference>
<keyword evidence="2" id="KW-0822">Tryptophan biosynthesis</keyword>